<dbReference type="Proteomes" id="UP000283492">
    <property type="component" value="Unassembled WGS sequence"/>
</dbReference>
<dbReference type="EMBL" id="QSFX01000011">
    <property type="protein sequence ID" value="RHA89279.1"/>
    <property type="molecule type" value="Genomic_DNA"/>
</dbReference>
<feature type="transmembrane region" description="Helical" evidence="1">
    <location>
        <begin position="60"/>
        <end position="81"/>
    </location>
</feature>
<keyword evidence="1" id="KW-0812">Transmembrane</keyword>
<accession>A0A3R6AF09</accession>
<evidence type="ECO:0008006" key="4">
    <source>
        <dbReference type="Google" id="ProtNLM"/>
    </source>
</evidence>
<keyword evidence="1" id="KW-0472">Membrane</keyword>
<sequence>MGKLGELVYCEFLKLKRTKIKIIAFLGVCSPPILSMFSSIRSYIFNPEYRISLFTLYDNAFMFLMLLFGPLIFSVIAAYLFSREYTGKTLKTIMVIPISKKRFMSCKFLTLFICTITLMLTFWVVVLILCTICNIFVGVDQFNIGTAFFFLFKIVVGGILLYFTITPMAYLAFRTRGIIVSMIVAAVIALVNVILSNSSFAGFFPWSAAYFISNGRTREMICPVYISLAIILLMAFISYRCCCKSFEKEDIN</sequence>
<proteinExistence type="predicted"/>
<feature type="transmembrane region" description="Helical" evidence="1">
    <location>
        <begin position="108"/>
        <end position="137"/>
    </location>
</feature>
<protein>
    <recommendedName>
        <fullName evidence="4">ABC transporter permease</fullName>
    </recommendedName>
</protein>
<evidence type="ECO:0000313" key="3">
    <source>
        <dbReference type="Proteomes" id="UP000283492"/>
    </source>
</evidence>
<reference evidence="2 3" key="1">
    <citation type="submission" date="2018-08" db="EMBL/GenBank/DDBJ databases">
        <title>A genome reference for cultivated species of the human gut microbiota.</title>
        <authorList>
            <person name="Zou Y."/>
            <person name="Xue W."/>
            <person name="Luo G."/>
        </authorList>
    </citation>
    <scope>NUCLEOTIDE SEQUENCE [LARGE SCALE GENOMIC DNA]</scope>
    <source>
        <strain evidence="2 3">AM42-1AC</strain>
    </source>
</reference>
<evidence type="ECO:0000256" key="1">
    <source>
        <dbReference type="SAM" id="Phobius"/>
    </source>
</evidence>
<name>A0A3R6AF09_9FIRM</name>
<feature type="transmembrane region" description="Helical" evidence="1">
    <location>
        <begin position="20"/>
        <end position="40"/>
    </location>
</feature>
<feature type="transmembrane region" description="Helical" evidence="1">
    <location>
        <begin position="177"/>
        <end position="204"/>
    </location>
</feature>
<evidence type="ECO:0000313" key="2">
    <source>
        <dbReference type="EMBL" id="RHA89279.1"/>
    </source>
</evidence>
<organism evidence="2 3">
    <name type="scientific">Roseburia inulinivorans</name>
    <dbReference type="NCBI Taxonomy" id="360807"/>
    <lineage>
        <taxon>Bacteria</taxon>
        <taxon>Bacillati</taxon>
        <taxon>Bacillota</taxon>
        <taxon>Clostridia</taxon>
        <taxon>Lachnospirales</taxon>
        <taxon>Lachnospiraceae</taxon>
        <taxon>Roseburia</taxon>
    </lineage>
</organism>
<dbReference type="AlphaFoldDB" id="A0A3R6AF09"/>
<dbReference type="Pfam" id="PF12730">
    <property type="entry name" value="ABC2_membrane_4"/>
    <property type="match status" value="1"/>
</dbReference>
<gene>
    <name evidence="2" type="ORF">DW914_07650</name>
</gene>
<comment type="caution">
    <text evidence="2">The sequence shown here is derived from an EMBL/GenBank/DDBJ whole genome shotgun (WGS) entry which is preliminary data.</text>
</comment>
<feature type="transmembrane region" description="Helical" evidence="1">
    <location>
        <begin position="224"/>
        <end position="242"/>
    </location>
</feature>
<feature type="transmembrane region" description="Helical" evidence="1">
    <location>
        <begin position="143"/>
        <end position="165"/>
    </location>
</feature>
<keyword evidence="1" id="KW-1133">Transmembrane helix</keyword>